<evidence type="ECO:0000313" key="2">
    <source>
        <dbReference type="EMBL" id="ARC38340.1"/>
    </source>
</evidence>
<proteinExistence type="predicted"/>
<protein>
    <submittedName>
        <fullName evidence="2">DUF481 domain-containing protein</fullName>
    </submittedName>
</protein>
<name>A0A1V0GX16_9RHOB</name>
<dbReference type="Proteomes" id="UP000191257">
    <property type="component" value="Chromosome"/>
</dbReference>
<dbReference type="InterPro" id="IPR007433">
    <property type="entry name" value="DUF481"/>
</dbReference>
<evidence type="ECO:0000313" key="3">
    <source>
        <dbReference type="Proteomes" id="UP000191257"/>
    </source>
</evidence>
<accession>A0A1V0GX16</accession>
<organism evidence="2 3">
    <name type="scientific">Paracoccus yeei</name>
    <dbReference type="NCBI Taxonomy" id="147645"/>
    <lineage>
        <taxon>Bacteria</taxon>
        <taxon>Pseudomonadati</taxon>
        <taxon>Pseudomonadota</taxon>
        <taxon>Alphaproteobacteria</taxon>
        <taxon>Rhodobacterales</taxon>
        <taxon>Paracoccaceae</taxon>
        <taxon>Paracoccus</taxon>
    </lineage>
</organism>
<reference evidence="2" key="1">
    <citation type="submission" date="2017-12" db="EMBL/GenBank/DDBJ databases">
        <title>FDA dAtabase for Regulatory Grade micrObial Sequences (FDA-ARGOS): Supporting development and validation of Infectious Disease Dx tests.</title>
        <authorList>
            <person name="Campos J."/>
            <person name="Goldberg B."/>
            <person name="Tallon L."/>
            <person name="Sadzewicz L."/>
            <person name="Sengamalay N."/>
            <person name="Ott S."/>
            <person name="Godinez A."/>
            <person name="Nagaraj S."/>
            <person name="Vyas G."/>
            <person name="Aluvathingal J."/>
            <person name="Nadendla S."/>
            <person name="Geyer C."/>
            <person name="Nandy P."/>
            <person name="Hobson J."/>
            <person name="Sichtig H."/>
        </authorList>
    </citation>
    <scope>NUCLEOTIDE SEQUENCE</scope>
    <source>
        <strain evidence="2">FDAARGOS_252</strain>
    </source>
</reference>
<feature type="signal peptide" evidence="1">
    <location>
        <begin position="1"/>
        <end position="23"/>
    </location>
</feature>
<keyword evidence="1" id="KW-0732">Signal</keyword>
<dbReference type="eggNOG" id="COG3137">
    <property type="taxonomic scope" value="Bacteria"/>
</dbReference>
<dbReference type="Pfam" id="PF04338">
    <property type="entry name" value="DUF481"/>
    <property type="match status" value="1"/>
</dbReference>
<dbReference type="AlphaFoldDB" id="A0A1V0GX16"/>
<dbReference type="RefSeq" id="WP_080622700.1">
    <property type="nucleotide sequence ID" value="NZ_CAWMZI010000001.1"/>
</dbReference>
<gene>
    <name evidence="2" type="ORF">A6J80_20000</name>
</gene>
<feature type="chain" id="PRO_5012414491" evidence="1">
    <location>
        <begin position="24"/>
        <end position="315"/>
    </location>
</feature>
<sequence length="315" mass="34351">MKTLAYLAGATALAAAFSSPAFAQSESMAGANATGITDVAEAQRDLERDVRDDFARSDDAYRFGTPDSRQGTFGSVALSYAGATGNSENQDFSLSGRLSHNQGQFSQSVGILLEYGDNNAGEKDTEKTYVIYEGMYNINDRFYAFALGRLATDALADDPISLSSGETFSSLDGRLKRDAYFGVGPGYRIISNDTTAWRMQAAVGVRYTKAVVATPFIDPVTGEELDDGTIAYDSDTDVGYLISSRFYHRINDNFFVTNDTDYLTSDANDTITNELGLNFKMSEAFATRVSYKTEYVSDRDIRTDNTLGVSLVYGF</sequence>
<dbReference type="EMBL" id="CP020442">
    <property type="protein sequence ID" value="ARC38340.1"/>
    <property type="molecule type" value="Genomic_DNA"/>
</dbReference>
<keyword evidence="3" id="KW-1185">Reference proteome</keyword>
<dbReference type="KEGG" id="pye:A6J80_20000"/>
<evidence type="ECO:0000256" key="1">
    <source>
        <dbReference type="SAM" id="SignalP"/>
    </source>
</evidence>
<dbReference type="STRING" id="147645.A6J80_20000"/>